<dbReference type="GO" id="GO:0005829">
    <property type="term" value="C:cytosol"/>
    <property type="evidence" value="ECO:0007669"/>
    <property type="project" value="TreeGrafter"/>
</dbReference>
<reference evidence="1" key="1">
    <citation type="submission" date="2013-08" db="EMBL/GenBank/DDBJ databases">
        <authorList>
            <person name="Mendez C."/>
            <person name="Richter M."/>
            <person name="Ferrer M."/>
            <person name="Sanchez J."/>
        </authorList>
    </citation>
    <scope>NUCLEOTIDE SEQUENCE</scope>
</reference>
<gene>
    <name evidence="1" type="ORF">B2A_11418</name>
</gene>
<dbReference type="EMBL" id="AUZZ01008242">
    <property type="protein sequence ID" value="EQD38526.1"/>
    <property type="molecule type" value="Genomic_DNA"/>
</dbReference>
<dbReference type="GO" id="GO:0008830">
    <property type="term" value="F:dTDP-4-dehydrorhamnose 3,5-epimerase activity"/>
    <property type="evidence" value="ECO:0007669"/>
    <property type="project" value="UniProtKB-EC"/>
</dbReference>
<dbReference type="PANTHER" id="PTHR21047:SF2">
    <property type="entry name" value="THYMIDINE DIPHOSPHO-4-KETO-RHAMNOSE 3,5-EPIMERASE"/>
    <property type="match status" value="1"/>
</dbReference>
<dbReference type="SUPFAM" id="SSF51182">
    <property type="entry name" value="RmlC-like cupins"/>
    <property type="match status" value="1"/>
</dbReference>
<dbReference type="GO" id="GO:0000271">
    <property type="term" value="P:polysaccharide biosynthetic process"/>
    <property type="evidence" value="ECO:0007669"/>
    <property type="project" value="TreeGrafter"/>
</dbReference>
<proteinExistence type="predicted"/>
<sequence length="177" mass="20765">MNFKVTKLEIPDVLLIEHTSYPDERGWFMELWNEDSFKGLNIDNRFIQANISRSRYGTLRGLHFQKPPFEQAKFVRCIQGEIFDVAVDIRRDSKTFRKYVSATLSGENFKSLFIPRGFAHGFLVTSKEDAIVEYMVDNKYSKENESGIRWDALQINIRWPFTPLIVSHKDSELHDLL</sequence>
<protein>
    <submittedName>
        <fullName evidence="1">dTDP-4-dehydrorhamnose 3,5-epimerase</fullName>
        <ecNumber evidence="1">5.1.3.13</ecNumber>
    </submittedName>
</protein>
<evidence type="ECO:0000313" key="1">
    <source>
        <dbReference type="EMBL" id="EQD38526.1"/>
    </source>
</evidence>
<dbReference type="PANTHER" id="PTHR21047">
    <property type="entry name" value="DTDP-6-DEOXY-D-GLUCOSE-3,5 EPIMERASE"/>
    <property type="match status" value="1"/>
</dbReference>
<dbReference type="NCBIfam" id="TIGR01221">
    <property type="entry name" value="rmlC"/>
    <property type="match status" value="1"/>
</dbReference>
<dbReference type="Pfam" id="PF00908">
    <property type="entry name" value="dTDP_sugar_isom"/>
    <property type="match status" value="1"/>
</dbReference>
<reference evidence="1" key="2">
    <citation type="journal article" date="2014" name="ISME J.">
        <title>Microbial stratification in low pH oxic and suboxic macroscopic growths along an acid mine drainage.</title>
        <authorList>
            <person name="Mendez-Garcia C."/>
            <person name="Mesa V."/>
            <person name="Sprenger R.R."/>
            <person name="Richter M."/>
            <person name="Diez M.S."/>
            <person name="Solano J."/>
            <person name="Bargiela R."/>
            <person name="Golyshina O.V."/>
            <person name="Manteca A."/>
            <person name="Ramos J.L."/>
            <person name="Gallego J.R."/>
            <person name="Llorente I."/>
            <person name="Martins Dos Santos V.A."/>
            <person name="Jensen O.N."/>
            <person name="Pelaez A.I."/>
            <person name="Sanchez J."/>
            <person name="Ferrer M."/>
        </authorList>
    </citation>
    <scope>NUCLEOTIDE SEQUENCE</scope>
</reference>
<dbReference type="InterPro" id="IPR011051">
    <property type="entry name" value="RmlC_Cupin_sf"/>
</dbReference>
<dbReference type="CDD" id="cd00438">
    <property type="entry name" value="cupin_RmlC"/>
    <property type="match status" value="1"/>
</dbReference>
<dbReference type="Gene3D" id="2.60.120.10">
    <property type="entry name" value="Jelly Rolls"/>
    <property type="match status" value="1"/>
</dbReference>
<dbReference type="AlphaFoldDB" id="T0YSJ1"/>
<name>T0YSJ1_9ZZZZ</name>
<comment type="caution">
    <text evidence="1">The sequence shown here is derived from an EMBL/GenBank/DDBJ whole genome shotgun (WGS) entry which is preliminary data.</text>
</comment>
<keyword evidence="1" id="KW-0413">Isomerase</keyword>
<dbReference type="InterPro" id="IPR000888">
    <property type="entry name" value="RmlC-like"/>
</dbReference>
<dbReference type="EC" id="5.1.3.13" evidence="1"/>
<organism evidence="1">
    <name type="scientific">mine drainage metagenome</name>
    <dbReference type="NCBI Taxonomy" id="410659"/>
    <lineage>
        <taxon>unclassified sequences</taxon>
        <taxon>metagenomes</taxon>
        <taxon>ecological metagenomes</taxon>
    </lineage>
</organism>
<accession>T0YSJ1</accession>
<dbReference type="InterPro" id="IPR014710">
    <property type="entry name" value="RmlC-like_jellyroll"/>
</dbReference>